<dbReference type="SUPFAM" id="SSF52833">
    <property type="entry name" value="Thioredoxin-like"/>
    <property type="match status" value="1"/>
</dbReference>
<evidence type="ECO:0000256" key="4">
    <source>
        <dbReference type="ARBA" id="ARBA00022827"/>
    </source>
</evidence>
<proteinExistence type="inferred from homology"/>
<comment type="cofactor">
    <cofactor evidence="1">
        <name>FAD</name>
        <dbReference type="ChEBI" id="CHEBI:57692"/>
    </cofactor>
</comment>
<gene>
    <name evidence="6" type="ORF">GCM10023147_22810</name>
</gene>
<dbReference type="RefSeq" id="WP_344995354.1">
    <property type="nucleotide sequence ID" value="NZ_BAABFR010000030.1"/>
</dbReference>
<dbReference type="PRINTS" id="PR00420">
    <property type="entry name" value="RNGMNOXGNASE"/>
</dbReference>
<dbReference type="InterPro" id="IPR050641">
    <property type="entry name" value="RIFMO-like"/>
</dbReference>
<dbReference type="PANTHER" id="PTHR43004:SF19">
    <property type="entry name" value="BINDING MONOOXYGENASE, PUTATIVE (JCVI)-RELATED"/>
    <property type="match status" value="1"/>
</dbReference>
<dbReference type="PANTHER" id="PTHR43004">
    <property type="entry name" value="TRK SYSTEM POTASSIUM UPTAKE PROTEIN"/>
    <property type="match status" value="1"/>
</dbReference>
<dbReference type="Gene3D" id="3.50.50.60">
    <property type="entry name" value="FAD/NAD(P)-binding domain"/>
    <property type="match status" value="1"/>
</dbReference>
<dbReference type="GO" id="GO:0004497">
    <property type="term" value="F:monooxygenase activity"/>
    <property type="evidence" value="ECO:0007669"/>
    <property type="project" value="UniProtKB-KW"/>
</dbReference>
<evidence type="ECO:0000313" key="7">
    <source>
        <dbReference type="Proteomes" id="UP001500635"/>
    </source>
</evidence>
<dbReference type="InterPro" id="IPR036188">
    <property type="entry name" value="FAD/NAD-bd_sf"/>
</dbReference>
<reference evidence="7" key="1">
    <citation type="journal article" date="2019" name="Int. J. Syst. Evol. Microbiol.">
        <title>The Global Catalogue of Microorganisms (GCM) 10K type strain sequencing project: providing services to taxonomists for standard genome sequencing and annotation.</title>
        <authorList>
            <consortium name="The Broad Institute Genomics Platform"/>
            <consortium name="The Broad Institute Genome Sequencing Center for Infectious Disease"/>
            <person name="Wu L."/>
            <person name="Ma J."/>
        </authorList>
    </citation>
    <scope>NUCLEOTIDE SEQUENCE [LARGE SCALE GENOMIC DNA]</scope>
    <source>
        <strain evidence="7">JCM 17688</strain>
    </source>
</reference>
<evidence type="ECO:0000256" key="2">
    <source>
        <dbReference type="ARBA" id="ARBA00007801"/>
    </source>
</evidence>
<organism evidence="6 7">
    <name type="scientific">Tsukamurella soli</name>
    <dbReference type="NCBI Taxonomy" id="644556"/>
    <lineage>
        <taxon>Bacteria</taxon>
        <taxon>Bacillati</taxon>
        <taxon>Actinomycetota</taxon>
        <taxon>Actinomycetes</taxon>
        <taxon>Mycobacteriales</taxon>
        <taxon>Tsukamurellaceae</taxon>
        <taxon>Tsukamurella</taxon>
    </lineage>
</organism>
<dbReference type="Pfam" id="PF01494">
    <property type="entry name" value="FAD_binding_3"/>
    <property type="match status" value="1"/>
</dbReference>
<dbReference type="Gene3D" id="3.40.30.120">
    <property type="match status" value="1"/>
</dbReference>
<keyword evidence="6" id="KW-0560">Oxidoreductase</keyword>
<sequence>MDTEVLIAGAGPTGLTLAIDLARRGVPARIVDAAGTFFTGSRGDGLQPRTLEVFEDLGVLDAVLAAGAPAVPFRIHIGGTVVGERMMAEPVAPSPSTPYPDTYFLGQSQTEGILRDRLAELGVRVELGAGVVGFEQDADGVTATLGTGEVVRAAYLVGADGGRSTVRKQLAIEFEGSTDESIRMLLGDVRADGIDREHGHWFAGADDPMRGIMFSPLPSTPYFQFGAPLGERDLVVETALPALQSRLDALSGGGVVLSDLAWSTVWRPNVRLARRFRGGRVFLAGDAAHVHPPTGGQGLNTGVQDAYNLGWKLADGSPELLDSYEPERRAVAARMLGIASGLLQKYVDGDEDAHRRGEDTRQLDVTYRGGPLAPDATGLVRPGDRAPDAPLVRADGRRVRLFELLRGPRATLLRFGGTGTGVPDGVATYRILPAGSVAGAGELVDEGGNAFAAYDVAPGAEVLIRPDGYVWSITPRE</sequence>
<dbReference type="InterPro" id="IPR036249">
    <property type="entry name" value="Thioredoxin-like_sf"/>
</dbReference>
<dbReference type="Proteomes" id="UP001500635">
    <property type="component" value="Unassembled WGS sequence"/>
</dbReference>
<dbReference type="EMBL" id="BAABFR010000030">
    <property type="protein sequence ID" value="GAA4392739.1"/>
    <property type="molecule type" value="Genomic_DNA"/>
</dbReference>
<evidence type="ECO:0000256" key="3">
    <source>
        <dbReference type="ARBA" id="ARBA00022630"/>
    </source>
</evidence>
<protein>
    <submittedName>
        <fullName evidence="6">FAD-dependent monooxygenase</fullName>
    </submittedName>
</protein>
<keyword evidence="6" id="KW-0503">Monooxygenase</keyword>
<keyword evidence="7" id="KW-1185">Reference proteome</keyword>
<dbReference type="Gene3D" id="3.30.70.2450">
    <property type="match status" value="1"/>
</dbReference>
<comment type="caution">
    <text evidence="6">The sequence shown here is derived from an EMBL/GenBank/DDBJ whole genome shotgun (WGS) entry which is preliminary data.</text>
</comment>
<accession>A0ABP8JLP2</accession>
<evidence type="ECO:0000256" key="1">
    <source>
        <dbReference type="ARBA" id="ARBA00001974"/>
    </source>
</evidence>
<keyword evidence="3" id="KW-0285">Flavoprotein</keyword>
<dbReference type="InterPro" id="IPR002938">
    <property type="entry name" value="FAD-bd"/>
</dbReference>
<comment type="similarity">
    <text evidence="2">Belongs to the PheA/TfdB FAD monooxygenase family.</text>
</comment>
<name>A0ABP8JLP2_9ACTN</name>
<evidence type="ECO:0000259" key="5">
    <source>
        <dbReference type="Pfam" id="PF01494"/>
    </source>
</evidence>
<dbReference type="Pfam" id="PF21274">
    <property type="entry name" value="Rng_hyd_C"/>
    <property type="match status" value="1"/>
</dbReference>
<dbReference type="NCBIfam" id="NF004832">
    <property type="entry name" value="PRK06184.1"/>
    <property type="match status" value="1"/>
</dbReference>
<dbReference type="SUPFAM" id="SSF51905">
    <property type="entry name" value="FAD/NAD(P)-binding domain"/>
    <property type="match status" value="1"/>
</dbReference>
<evidence type="ECO:0000313" key="6">
    <source>
        <dbReference type="EMBL" id="GAA4392739.1"/>
    </source>
</evidence>
<keyword evidence="4" id="KW-0274">FAD</keyword>
<feature type="domain" description="FAD-binding" evidence="5">
    <location>
        <begin position="2"/>
        <end position="336"/>
    </location>
</feature>